<dbReference type="RefSeq" id="WP_002562967.1">
    <property type="nucleotide sequence ID" value="NZ_KB822533.1"/>
</dbReference>
<name>N2C0E2_9ACTN</name>
<comment type="caution">
    <text evidence="1">The sequence shown here is derived from an EMBL/GenBank/DDBJ whole genome shotgun (WGS) entry which is preliminary data.</text>
</comment>
<evidence type="ECO:0000313" key="1">
    <source>
        <dbReference type="EMBL" id="EMZ42634.1"/>
    </source>
</evidence>
<accession>N2C0E2</accession>
<evidence type="ECO:0000313" key="2">
    <source>
        <dbReference type="Proteomes" id="UP000012651"/>
    </source>
</evidence>
<dbReference type="PATRIC" id="fig|997872.3.peg.194"/>
<protein>
    <submittedName>
        <fullName evidence="1">Uncharacterized protein</fullName>
    </submittedName>
</protein>
<keyword evidence="2" id="KW-1185">Reference proteome</keyword>
<sequence length="289" mass="32581">MRTDITYVNNNGKTVQFGGSDEDLHYLQHDLRANSWTYETGVAKTRISSFKHGLKEKKLPVGIMAKTAKEGIAKSNYIAQIGEYDIMAKRPGRLYVGDWYLSCWIVGVSFSNYWLSDCIAEIELSLVCEKCEWIHETTTQYAPITMQDSDAILGADFEYDFEHDLAGSASSHTLDVPGVFDAQFLWRVYGPATNPYIRLGDNTYKINTSVREGQTLEVDTAQKTIVLIDEQGRRTNTLSERARGAKGSGSYIFEPIHPGTQTVTYDNTYLFDITLYEMRSLPPFELGGK</sequence>
<dbReference type="HOGENOM" id="CLU_085671_0_0_11"/>
<proteinExistence type="predicted"/>
<dbReference type="EMBL" id="AGXC01000001">
    <property type="protein sequence ID" value="EMZ42634.1"/>
    <property type="molecule type" value="Genomic_DNA"/>
</dbReference>
<dbReference type="AlphaFoldDB" id="N2C0E2"/>
<dbReference type="Proteomes" id="UP000012651">
    <property type="component" value="Unassembled WGS sequence"/>
</dbReference>
<organism evidence="1 2">
    <name type="scientific">Atopobium minutum 10063974</name>
    <dbReference type="NCBI Taxonomy" id="997872"/>
    <lineage>
        <taxon>Bacteria</taxon>
        <taxon>Bacillati</taxon>
        <taxon>Actinomycetota</taxon>
        <taxon>Coriobacteriia</taxon>
        <taxon>Coriobacteriales</taxon>
        <taxon>Atopobiaceae</taxon>
        <taxon>Atopobium</taxon>
    </lineage>
</organism>
<reference evidence="1 2" key="1">
    <citation type="submission" date="2013-03" db="EMBL/GenBank/DDBJ databases">
        <title>The Genome Sequence of Atopobium minutum 10063974.</title>
        <authorList>
            <consortium name="The Broad Institute Genome Sequencing Platform"/>
            <person name="Earl A."/>
            <person name="Ward D."/>
            <person name="Feldgarden M."/>
            <person name="Gevers D."/>
            <person name="Lambert T."/>
            <person name="Marvaud J.-C."/>
            <person name="Courvalin P."/>
            <person name="Walker B."/>
            <person name="Young S.K."/>
            <person name="Zeng Q."/>
            <person name="Gargeya S."/>
            <person name="Fitzgerald M."/>
            <person name="Haas B."/>
            <person name="Abouelleil A."/>
            <person name="Alvarado L."/>
            <person name="Arachchi H.M."/>
            <person name="Berlin A.M."/>
            <person name="Chapman S.B."/>
            <person name="Dewar J."/>
            <person name="Goldberg J."/>
            <person name="Griggs A."/>
            <person name="Gujja S."/>
            <person name="Hansen M."/>
            <person name="Howarth C."/>
            <person name="Imamovic A."/>
            <person name="Larimer J."/>
            <person name="McCowan C."/>
            <person name="Murphy C."/>
            <person name="Neiman D."/>
            <person name="Pearson M."/>
            <person name="Priest M."/>
            <person name="Roberts A."/>
            <person name="Saif S."/>
            <person name="Shea T."/>
            <person name="Sisk P."/>
            <person name="Sykes S."/>
            <person name="Wortman J."/>
            <person name="Nusbaum C."/>
            <person name="Birren B."/>
        </authorList>
    </citation>
    <scope>NUCLEOTIDE SEQUENCE [LARGE SCALE GENOMIC DNA]</scope>
    <source>
        <strain evidence="1 2">10063974</strain>
    </source>
</reference>
<dbReference type="OrthoDB" id="3229928at2"/>
<gene>
    <name evidence="1" type="ORF">HMPREF1091_00192</name>
</gene>